<dbReference type="Proteomes" id="UP000032483">
    <property type="component" value="Unassembled WGS sequence"/>
</dbReference>
<dbReference type="EMBL" id="LMUA01000028">
    <property type="protein sequence ID" value="KUE75164.1"/>
    <property type="molecule type" value="Genomic_DNA"/>
</dbReference>
<sequence>MSQHPIEGLMDVTLEKIKSMVDSNTIIGNPINMADGTLVLPISKVTFGFASGGADFPSKTTKDLFGGGGGAGVSIQPVAFLVVKDGSVRMLQLADTSNSVDRAIGMLPDMVDKITALFNNKQKEQQAQGEARPAAPAAE</sequence>
<dbReference type="EMBL" id="VUNJ01000009">
    <property type="protein sequence ID" value="MST92242.1"/>
    <property type="molecule type" value="Genomic_DNA"/>
</dbReference>
<dbReference type="EMBL" id="JXXK01000029">
    <property type="protein sequence ID" value="KJF38873.1"/>
    <property type="molecule type" value="Genomic_DNA"/>
</dbReference>
<evidence type="ECO:0000313" key="1">
    <source>
        <dbReference type="EMBL" id="KJF38873.1"/>
    </source>
</evidence>
<dbReference type="PANTHER" id="PTHR39162">
    <property type="entry name" value="GLL3345 PROTEIN"/>
    <property type="match status" value="1"/>
</dbReference>
<reference evidence="9 10" key="3">
    <citation type="journal article" date="2019" name="Nat. Med.">
        <title>A library of human gut bacterial isolates paired with longitudinal multiomics data enables mechanistic microbiome research.</title>
        <authorList>
            <person name="Poyet M."/>
            <person name="Groussin M."/>
            <person name="Gibbons S.M."/>
            <person name="Avila-Pacheco J."/>
            <person name="Jiang X."/>
            <person name="Kearney S.M."/>
            <person name="Perrotta A.R."/>
            <person name="Berdy B."/>
            <person name="Zhao S."/>
            <person name="Lieberman T.D."/>
            <person name="Swanson P.K."/>
            <person name="Smith M."/>
            <person name="Roesemann S."/>
            <person name="Alexander J.E."/>
            <person name="Rich S.A."/>
            <person name="Livny J."/>
            <person name="Vlamakis H."/>
            <person name="Clish C."/>
            <person name="Bullock K."/>
            <person name="Deik A."/>
            <person name="Scott J."/>
            <person name="Pierce K.A."/>
            <person name="Xavier R.J."/>
            <person name="Alm E.J."/>
        </authorList>
    </citation>
    <scope>NUCLEOTIDE SEQUENCE [LARGE SCALE GENOMIC DNA]</scope>
    <source>
        <strain evidence="4 10">BIOML-A4</strain>
        <strain evidence="5 9">BIOML-A7</strain>
    </source>
</reference>
<evidence type="ECO:0000313" key="2">
    <source>
        <dbReference type="EMBL" id="KUE75164.1"/>
    </source>
</evidence>
<dbReference type="PIRSF" id="PIRSF021377">
    <property type="entry name" value="YtfJ"/>
    <property type="match status" value="1"/>
</dbReference>
<protein>
    <submittedName>
        <fullName evidence="1 2">Sporulation protein</fullName>
    </submittedName>
</protein>
<reference evidence="2 7" key="2">
    <citation type="submission" date="2015-10" db="EMBL/GenBank/DDBJ databases">
        <title>A novel member of the family Ruminococcaceae isolated from human faeces.</title>
        <authorList>
            <person name="Shkoporov A.N."/>
            <person name="Chaplin A.V."/>
            <person name="Motuzova O.V."/>
            <person name="Kafarskaia L.I."/>
            <person name="Efimov B.A."/>
        </authorList>
    </citation>
    <scope>NUCLEOTIDE SEQUENCE [LARGE SCALE GENOMIC DNA]</scope>
    <source>
        <strain evidence="2 7">668</strain>
    </source>
</reference>
<evidence type="ECO:0000313" key="7">
    <source>
        <dbReference type="Proteomes" id="UP000053433"/>
    </source>
</evidence>
<evidence type="ECO:0000313" key="5">
    <source>
        <dbReference type="EMBL" id="MTS51417.1"/>
    </source>
</evidence>
<dbReference type="Pfam" id="PF09579">
    <property type="entry name" value="Spore_YtfJ"/>
    <property type="match status" value="1"/>
</dbReference>
<organism evidence="1 6">
    <name type="scientific">Ruthenibacterium lactatiformans</name>
    <dbReference type="NCBI Taxonomy" id="1550024"/>
    <lineage>
        <taxon>Bacteria</taxon>
        <taxon>Bacillati</taxon>
        <taxon>Bacillota</taxon>
        <taxon>Clostridia</taxon>
        <taxon>Eubacteriales</taxon>
        <taxon>Oscillospiraceae</taxon>
        <taxon>Ruthenibacterium</taxon>
    </lineage>
</organism>
<dbReference type="AlphaFoldDB" id="A0A0D8IZC3"/>
<dbReference type="InterPro" id="IPR014229">
    <property type="entry name" value="Spore_YtfJ"/>
</dbReference>
<dbReference type="Proteomes" id="UP000431913">
    <property type="component" value="Unassembled WGS sequence"/>
</dbReference>
<accession>A0A0D8IZC3</accession>
<dbReference type="PATRIC" id="fig|1550024.3.peg.3582"/>
<dbReference type="EMBL" id="WMZR01000008">
    <property type="protein sequence ID" value="MTS51417.1"/>
    <property type="molecule type" value="Genomic_DNA"/>
</dbReference>
<reference evidence="1" key="1">
    <citation type="submission" date="2015-02" db="EMBL/GenBank/DDBJ databases">
        <title>A novel member of the family Ruminococcaceae isolated from human feces.</title>
        <authorList>
            <person name="Shkoporov A.N."/>
            <person name="Chaplin A.V."/>
            <person name="Motuzova O.V."/>
            <person name="Kafarskaia L.I."/>
            <person name="Khokhlova E.V."/>
            <person name="Efimov B.A."/>
        </authorList>
    </citation>
    <scope>NUCLEOTIDE SEQUENCE [LARGE SCALE GENOMIC DNA]</scope>
    <source>
        <strain evidence="1">585-1</strain>
    </source>
</reference>
<name>A0A0D8IZC3_9FIRM</name>
<dbReference type="Proteomes" id="UP000449193">
    <property type="component" value="Unassembled WGS sequence"/>
</dbReference>
<reference evidence="3 8" key="4">
    <citation type="submission" date="2019-08" db="EMBL/GenBank/DDBJ databases">
        <title>In-depth cultivation of the pig gut microbiome towards novel bacterial diversity and tailored functional studies.</title>
        <authorList>
            <person name="Wylensek D."/>
            <person name="Hitch T.C.A."/>
            <person name="Clavel T."/>
        </authorList>
    </citation>
    <scope>NUCLEOTIDE SEQUENCE [LARGE SCALE GENOMIC DNA]</scope>
    <source>
        <strain evidence="3 8">WCA3-601-WT-6J</strain>
    </source>
</reference>
<comment type="caution">
    <text evidence="1">The sequence shown here is derived from an EMBL/GenBank/DDBJ whole genome shotgun (WGS) entry which is preliminary data.</text>
</comment>
<evidence type="ECO:0000313" key="8">
    <source>
        <dbReference type="Proteomes" id="UP000431913"/>
    </source>
</evidence>
<dbReference type="Proteomes" id="UP000053433">
    <property type="component" value="Unassembled WGS sequence"/>
</dbReference>
<dbReference type="PANTHER" id="PTHR39162:SF1">
    <property type="entry name" value="SPORULATION PROTEIN YTFJ"/>
    <property type="match status" value="1"/>
</dbReference>
<keyword evidence="6" id="KW-1185">Reference proteome</keyword>
<evidence type="ECO:0000313" key="4">
    <source>
        <dbReference type="EMBL" id="MTS26858.1"/>
    </source>
</evidence>
<evidence type="ECO:0000313" key="3">
    <source>
        <dbReference type="EMBL" id="MST92242.1"/>
    </source>
</evidence>
<dbReference type="Proteomes" id="UP000472755">
    <property type="component" value="Unassembled WGS sequence"/>
</dbReference>
<dbReference type="NCBIfam" id="TIGR02874">
    <property type="entry name" value="spore_ytfJ"/>
    <property type="match status" value="1"/>
</dbReference>
<evidence type="ECO:0000313" key="6">
    <source>
        <dbReference type="Proteomes" id="UP000032483"/>
    </source>
</evidence>
<dbReference type="EMBL" id="WMZU01000007">
    <property type="protein sequence ID" value="MTS26858.1"/>
    <property type="molecule type" value="Genomic_DNA"/>
</dbReference>
<dbReference type="GeneID" id="42858008"/>
<accession>A0A0W7TMY4</accession>
<dbReference type="RefSeq" id="WP_009325438.1">
    <property type="nucleotide sequence ID" value="NZ_CAQJQL010000291.1"/>
</dbReference>
<proteinExistence type="predicted"/>
<evidence type="ECO:0000313" key="9">
    <source>
        <dbReference type="Proteomes" id="UP000449193"/>
    </source>
</evidence>
<gene>
    <name evidence="3" type="primary">ytfJ</name>
    <name evidence="2" type="ORF">ASJ35_15380</name>
    <name evidence="3" type="ORF">FYJ76_09885</name>
    <name evidence="5" type="ORF">GMD52_07665</name>
    <name evidence="4" type="ORF">GMD59_06095</name>
    <name evidence="1" type="ORF">TQ39_15725</name>
</gene>
<evidence type="ECO:0000313" key="10">
    <source>
        <dbReference type="Proteomes" id="UP000472755"/>
    </source>
</evidence>